<feature type="binding site" evidence="9">
    <location>
        <begin position="137"/>
        <end position="138"/>
    </location>
    <ligand>
        <name>NAD(+)</name>
        <dbReference type="ChEBI" id="CHEBI:57540"/>
    </ligand>
</feature>
<evidence type="ECO:0000256" key="1">
    <source>
        <dbReference type="ARBA" id="ARBA00011245"/>
    </source>
</evidence>
<evidence type="ECO:0000313" key="14">
    <source>
        <dbReference type="Proteomes" id="UP000010319"/>
    </source>
</evidence>
<keyword evidence="2 9" id="KW-0444">Lipid biosynthesis</keyword>
<protein>
    <recommendedName>
        <fullName evidence="9">Enoyl-[acyl-carrier-protein] reductase [NADH]</fullName>
        <shortName evidence="9">ENR</shortName>
        <ecNumber evidence="9">1.3.1.9</ecNumber>
    </recommendedName>
</protein>
<feature type="binding site" evidence="9">
    <location>
        <begin position="74"/>
        <end position="79"/>
    </location>
    <ligand>
        <name>NAD(+)</name>
        <dbReference type="ChEBI" id="CHEBI:57540"/>
    </ligand>
</feature>
<evidence type="ECO:0000256" key="3">
    <source>
        <dbReference type="ARBA" id="ARBA00022832"/>
    </source>
</evidence>
<evidence type="ECO:0000256" key="2">
    <source>
        <dbReference type="ARBA" id="ARBA00022516"/>
    </source>
</evidence>
<dbReference type="PANTHER" id="PTHR37480:SF1">
    <property type="entry name" value="ENOYL-[ACYL-CARRIER-PROTEIN] REDUCTASE [NADH]"/>
    <property type="match status" value="1"/>
</dbReference>
<feature type="binding site" evidence="9">
    <location>
        <begin position="300"/>
        <end position="302"/>
    </location>
    <ligand>
        <name>NAD(+)</name>
        <dbReference type="ChEBI" id="CHEBI:57540"/>
    </ligand>
</feature>
<dbReference type="HAMAP" id="MF_01838">
    <property type="entry name" value="FabV_reductase"/>
    <property type="match status" value="1"/>
</dbReference>
<evidence type="ECO:0000259" key="11">
    <source>
        <dbReference type="Pfam" id="PF12241"/>
    </source>
</evidence>
<feature type="domain" description="Trans-2-enoyl-CoA reductase catalytic" evidence="11">
    <location>
        <begin position="108"/>
        <end position="343"/>
    </location>
</feature>
<dbReference type="NCBIfam" id="NF043048">
    <property type="entry name" value="EnoyACPredFabV"/>
    <property type="match status" value="1"/>
</dbReference>
<dbReference type="NCBIfam" id="NF010177">
    <property type="entry name" value="PRK13656.1"/>
    <property type="match status" value="1"/>
</dbReference>
<evidence type="ECO:0000256" key="8">
    <source>
        <dbReference type="ARBA" id="ARBA00048302"/>
    </source>
</evidence>
<comment type="similarity">
    <text evidence="9">Belongs to the TER reductase family.</text>
</comment>
<feature type="domain" description="Enoyl reductase FAD binding" evidence="10">
    <location>
        <begin position="350"/>
        <end position="413"/>
    </location>
</feature>
<feature type="site" description="Plays an important role in discriminating NADH against NADPH" evidence="9">
    <location>
        <position position="101"/>
    </location>
</feature>
<dbReference type="Gene3D" id="3.40.50.720">
    <property type="entry name" value="NAD(P)-binding Rossmann-like Domain"/>
    <property type="match status" value="1"/>
</dbReference>
<keyword evidence="3 9" id="KW-0276">Fatty acid metabolism</keyword>
<evidence type="ECO:0000259" key="10">
    <source>
        <dbReference type="Pfam" id="PF07055"/>
    </source>
</evidence>
<dbReference type="InterPro" id="IPR024906">
    <property type="entry name" value="Eno_Rdtase_FAD-bd_dom"/>
</dbReference>
<feature type="active site" description="Proton donor" evidence="9">
    <location>
        <position position="261"/>
    </location>
</feature>
<keyword evidence="14" id="KW-1185">Reference proteome</keyword>
<organism evidence="13 14">
    <name type="scientific">Yersinia bercovieri ATCC 43970</name>
    <dbReference type="NCBI Taxonomy" id="349968"/>
    <lineage>
        <taxon>Bacteria</taxon>
        <taxon>Pseudomonadati</taxon>
        <taxon>Pseudomonadota</taxon>
        <taxon>Gammaproteobacteria</taxon>
        <taxon>Enterobacterales</taxon>
        <taxon>Yersiniaceae</taxon>
        <taxon>Yersinia</taxon>
    </lineage>
</organism>
<feature type="domain" description="Trans-2-enoyl-CoA reductase-like NAD(P)H binding" evidence="12">
    <location>
        <begin position="28"/>
        <end position="105"/>
    </location>
</feature>
<comment type="pathway">
    <text evidence="9">Lipid metabolism; fatty acid biosynthesis.</text>
</comment>
<evidence type="ECO:0000256" key="4">
    <source>
        <dbReference type="ARBA" id="ARBA00023002"/>
    </source>
</evidence>
<feature type="binding site" evidence="9">
    <location>
        <position position="251"/>
    </location>
    <ligand>
        <name>substrate</name>
    </ligand>
</feature>
<keyword evidence="6 9" id="KW-0443">Lipid metabolism</keyword>
<name>A0ABM9Y2U4_YERBE</name>
<comment type="subunit">
    <text evidence="1 9">Monomer.</text>
</comment>
<keyword evidence="5 9" id="KW-0520">NAD</keyword>
<reference evidence="13" key="1">
    <citation type="submission" date="2008-12" db="EMBL/GenBank/DDBJ databases">
        <title>Annotation of the Yersinia bercovieri ATCC 43970 genome.</title>
        <authorList>
            <person name="Read T.D."/>
            <person name="Akmal A."/>
            <person name="Bishop-Lilly K."/>
            <person name="Chen P.E."/>
            <person name="Cook C."/>
            <person name="Kiley M.P."/>
            <person name="Lentz S."/>
            <person name="Mateczun A."/>
            <person name="Nagarajan N."/>
            <person name="Nolan N."/>
            <person name="Osborne B.I."/>
            <person name="Pop M."/>
            <person name="Sozhamannan S."/>
            <person name="Stewart A.C."/>
            <person name="Sulakvelidze A."/>
            <person name="Thomason B."/>
            <person name="Willner K."/>
            <person name="Zwick M.E."/>
        </authorList>
    </citation>
    <scope>NUCLEOTIDE SEQUENCE [LARGE SCALE GENOMIC DNA]</scope>
    <source>
        <strain evidence="13">ATCC 43970</strain>
    </source>
</reference>
<dbReference type="EC" id="1.3.1.9" evidence="9"/>
<evidence type="ECO:0000313" key="13">
    <source>
        <dbReference type="EMBL" id="EEQ08029.1"/>
    </source>
</evidence>
<comment type="caution">
    <text evidence="13">The sequence shown here is derived from an EMBL/GenBank/DDBJ whole genome shotgun (WGS) entry which is preliminary data.</text>
</comment>
<feature type="binding site" evidence="9">
    <location>
        <begin position="165"/>
        <end position="166"/>
    </location>
    <ligand>
        <name>NAD(+)</name>
        <dbReference type="ChEBI" id="CHEBI:57540"/>
    </ligand>
</feature>
<comment type="catalytic activity">
    <reaction evidence="8">
        <text>a 2,3-saturated acyl-CoA + NAD(+) = a (2E)-enoyl-CoA + NADH + H(+)</text>
        <dbReference type="Rhea" id="RHEA:18177"/>
        <dbReference type="ChEBI" id="CHEBI:15378"/>
        <dbReference type="ChEBI" id="CHEBI:57540"/>
        <dbReference type="ChEBI" id="CHEBI:57945"/>
        <dbReference type="ChEBI" id="CHEBI:58856"/>
        <dbReference type="ChEBI" id="CHEBI:65111"/>
        <dbReference type="EC" id="1.3.1.44"/>
    </reaction>
</comment>
<evidence type="ECO:0000256" key="7">
    <source>
        <dbReference type="ARBA" id="ARBA00023160"/>
    </source>
</evidence>
<comment type="catalytic activity">
    <reaction evidence="9">
        <text>a 2,3-saturated acyl-[ACP] + NAD(+) = a (2E)-enoyl-[ACP] + NADH + H(+)</text>
        <dbReference type="Rhea" id="RHEA:10240"/>
        <dbReference type="Rhea" id="RHEA-COMP:9925"/>
        <dbReference type="Rhea" id="RHEA-COMP:9926"/>
        <dbReference type="ChEBI" id="CHEBI:15378"/>
        <dbReference type="ChEBI" id="CHEBI:57540"/>
        <dbReference type="ChEBI" id="CHEBI:57945"/>
        <dbReference type="ChEBI" id="CHEBI:78784"/>
        <dbReference type="ChEBI" id="CHEBI:78785"/>
        <dbReference type="EC" id="1.3.1.9"/>
    </reaction>
</comment>
<dbReference type="Proteomes" id="UP000010319">
    <property type="component" value="Unassembled WGS sequence"/>
</dbReference>
<dbReference type="EMBL" id="AALC02000005">
    <property type="protein sequence ID" value="EEQ08029.1"/>
    <property type="molecule type" value="Genomic_DNA"/>
</dbReference>
<evidence type="ECO:0000256" key="9">
    <source>
        <dbReference type="HAMAP-Rule" id="MF_01838"/>
    </source>
</evidence>
<dbReference type="PANTHER" id="PTHR37480">
    <property type="entry name" value="ENOYL-[ACYL-CARRIER-PROTEIN] REDUCTASE [NADH]"/>
    <property type="match status" value="1"/>
</dbReference>
<dbReference type="InterPro" id="IPR024910">
    <property type="entry name" value="Enoyl-CoA_Rdtase_cat_dom"/>
</dbReference>
<dbReference type="Pfam" id="PF12241">
    <property type="entry name" value="Enoyl_reductase"/>
    <property type="match status" value="1"/>
</dbReference>
<feature type="binding site" evidence="9">
    <location>
        <begin position="100"/>
        <end position="101"/>
    </location>
    <ligand>
        <name>NAD(+)</name>
        <dbReference type="ChEBI" id="CHEBI:57540"/>
    </ligand>
</feature>
<comment type="function">
    <text evidence="9">Involved in the final reduction of the elongation cycle of fatty acid synthesis (FAS II). Catalyzes the reduction of a carbon-carbon double bond in an enoyl moiety that is covalently linked to an acyl carrier protein (ACP).</text>
</comment>
<dbReference type="InterPro" id="IPR010758">
    <property type="entry name" value="Trans-2-enoyl-CoA_reductase"/>
</dbReference>
<gene>
    <name evidence="9" type="primary">fabV</name>
    <name evidence="13" type="ORF">yberc0001_4020</name>
</gene>
<dbReference type="Pfam" id="PF12242">
    <property type="entry name" value="Eno-Rase_NADH_b"/>
    <property type="match status" value="1"/>
</dbReference>
<sequence>MQRLERAKSALPVTRTLNYIPKFEVSMIIKPRVRGFICVTAHPAGCEANVKKQIDYVTAAGPIANGPKRVLVIGASTGYGLAARITAAFGCGADTLGVFFERPGEESKPATSGWYNSAAFHKFAEQKGLYAKSINGDAFSDQIKQLTIDAIKQDLGQVDQVIYSLASPRRTHPKTGEVFNSTLKPIGHEVKFRGLDTDKEVIKEAVLQPATQEEIDNTVAVMGGEDWQMWIDALLEAGVLAEGAQTTAFTYLGEKITHDIYWNGSIGAAKKDLDQKVLAIRDSLAAHGGGDARVSVLKAVVTQASSAIPMMPLYLSLLFKVMKEKGTHEGCIEQVYSLYKDSLCGNAPHMDQEGRLRADYKELAPEVQSQVQQLWDQVTNDNIYQLTDFVGYKTEFLNLFGFSIDGVDYDADVNPDVKIPNLIQG</sequence>
<dbReference type="InterPro" id="IPR050048">
    <property type="entry name" value="FabV-like_NADH_b"/>
</dbReference>
<keyword evidence="7 9" id="KW-0275">Fatty acid biosynthesis</keyword>
<dbReference type="Pfam" id="PF07055">
    <property type="entry name" value="Eno-Rase_FAD_bd"/>
    <property type="match status" value="1"/>
</dbReference>
<proteinExistence type="inferred from homology"/>
<evidence type="ECO:0000259" key="12">
    <source>
        <dbReference type="Pfam" id="PF12242"/>
    </source>
</evidence>
<accession>A0ABM9Y2U4</accession>
<evidence type="ECO:0000256" key="6">
    <source>
        <dbReference type="ARBA" id="ARBA00023098"/>
    </source>
</evidence>
<keyword evidence="4 9" id="KW-0560">Oxidoreductase</keyword>
<feature type="binding site" evidence="9">
    <location>
        <position position="270"/>
    </location>
    <ligand>
        <name>NAD(+)</name>
        <dbReference type="ChEBI" id="CHEBI:57540"/>
    </ligand>
</feature>
<evidence type="ECO:0000256" key="5">
    <source>
        <dbReference type="ARBA" id="ARBA00023027"/>
    </source>
</evidence>